<evidence type="ECO:0000256" key="11">
    <source>
        <dbReference type="ARBA" id="ARBA00022898"/>
    </source>
</evidence>
<comment type="caution">
    <text evidence="16">The sequence shown here is derived from an EMBL/GenBank/DDBJ whole genome shotgun (WGS) entry which is preliminary data.</text>
</comment>
<evidence type="ECO:0000256" key="10">
    <source>
        <dbReference type="ARBA" id="ARBA00022624"/>
    </source>
</evidence>
<feature type="domain" description="ACT" evidence="15">
    <location>
        <begin position="325"/>
        <end position="403"/>
    </location>
</feature>
<dbReference type="GO" id="GO:0030170">
    <property type="term" value="F:pyridoxal phosphate binding"/>
    <property type="evidence" value="ECO:0007669"/>
    <property type="project" value="InterPro"/>
</dbReference>
<dbReference type="InterPro" id="IPR005789">
    <property type="entry name" value="Thr_deHydtase_catblc"/>
</dbReference>
<dbReference type="GO" id="GO:0003941">
    <property type="term" value="F:L-serine ammonia-lyase activity"/>
    <property type="evidence" value="ECO:0007669"/>
    <property type="project" value="TreeGrafter"/>
</dbReference>
<accession>A0A9D2M9Q1</accession>
<comment type="pathway">
    <text evidence="3">Amino-acid biosynthesis; L-isoleucine biosynthesis; 2-oxobutanoate from L-threonine: step 1/1.</text>
</comment>
<gene>
    <name evidence="16" type="ORF">H9714_03575</name>
</gene>
<dbReference type="GO" id="GO:0006565">
    <property type="term" value="P:L-serine catabolic process"/>
    <property type="evidence" value="ECO:0007669"/>
    <property type="project" value="TreeGrafter"/>
</dbReference>
<dbReference type="PANTHER" id="PTHR48078">
    <property type="entry name" value="THREONINE DEHYDRATASE, MITOCHONDRIAL-RELATED"/>
    <property type="match status" value="1"/>
</dbReference>
<comment type="pathway">
    <text evidence="4">Amino-acid degradation; L-threonine degradation via propanoate pathway; propanoate from L-threonine: step 1/4.</text>
</comment>
<keyword evidence="11" id="KW-0663">Pyridoxal phosphate</keyword>
<evidence type="ECO:0000256" key="9">
    <source>
        <dbReference type="ARBA" id="ARBA00022533"/>
    </source>
</evidence>
<dbReference type="CDD" id="cd01562">
    <property type="entry name" value="Thr-dehyd"/>
    <property type="match status" value="1"/>
</dbReference>
<dbReference type="InterPro" id="IPR001926">
    <property type="entry name" value="TrpB-like_PALP"/>
</dbReference>
<dbReference type="Pfam" id="PF00291">
    <property type="entry name" value="PALP"/>
    <property type="match status" value="1"/>
</dbReference>
<dbReference type="PROSITE" id="PS51671">
    <property type="entry name" value="ACT"/>
    <property type="match status" value="1"/>
</dbReference>
<dbReference type="InterPro" id="IPR045865">
    <property type="entry name" value="ACT-like_dom_sf"/>
</dbReference>
<reference evidence="16" key="2">
    <citation type="submission" date="2021-04" db="EMBL/GenBank/DDBJ databases">
        <authorList>
            <person name="Gilroy R."/>
        </authorList>
    </citation>
    <scope>NUCLEOTIDE SEQUENCE</scope>
    <source>
        <strain evidence="16">CHK189-11263</strain>
    </source>
</reference>
<dbReference type="AlphaFoldDB" id="A0A9D2M9Q1"/>
<comment type="cofactor">
    <cofactor evidence="2">
        <name>pyridoxal 5'-phosphate</name>
        <dbReference type="ChEBI" id="CHEBI:597326"/>
    </cofactor>
</comment>
<comment type="subunit">
    <text evidence="6">In the native structure, TdcB is in a dimeric form, whereas in the TdcB-AMP complex, it exists in a tetrameric form (dimer of dimers).</text>
</comment>
<dbReference type="FunFam" id="3.40.50.1100:FF:000005">
    <property type="entry name" value="Threonine dehydratase catabolic"/>
    <property type="match status" value="1"/>
</dbReference>
<dbReference type="SUPFAM" id="SSF53686">
    <property type="entry name" value="Tryptophan synthase beta subunit-like PLP-dependent enzymes"/>
    <property type="match status" value="1"/>
</dbReference>
<evidence type="ECO:0000256" key="12">
    <source>
        <dbReference type="ARBA" id="ARBA00023239"/>
    </source>
</evidence>
<dbReference type="Gene3D" id="3.40.50.1100">
    <property type="match status" value="2"/>
</dbReference>
<dbReference type="InterPro" id="IPR036052">
    <property type="entry name" value="TrpB-like_PALP_sf"/>
</dbReference>
<evidence type="ECO:0000256" key="4">
    <source>
        <dbReference type="ARBA" id="ARBA00004958"/>
    </source>
</evidence>
<dbReference type="InterPro" id="IPR002912">
    <property type="entry name" value="ACT_dom"/>
</dbReference>
<dbReference type="EMBL" id="DWYC01000037">
    <property type="protein sequence ID" value="HJB56612.1"/>
    <property type="molecule type" value="Genomic_DNA"/>
</dbReference>
<sequence>MLTLNEFKAARAVLSGVILNTNLIYSPALSKTTGNHIYLKPENMQVTGAYKIRGAYYKISTLSEEEKSRGLITASAGNHAQGVAYAAQAAGVSATIVMPTTTPLVKVNNTKDYGAEVILQGETFDDAAALAAQLSEERGLTYVHPFNDPAIATGQGTISYEIFQDLPDVDVILVPIGGGGLATGVATLAKLLNPNVTVIGVEPSGAACMKASLEAGHVVTLPSVNTIADGVAVKTPGDQIFPYLQKNLDDIITIDDNELVDAFLDMMERHKMIVENAGLLPIAALHHLECRGKNVVPILSGGNMDVITISSLVQHGLINRGRVFTFSVQLPDRPGELARVAQIVARENGNIIKLEHNQFVNINRQAGVELRVTTEAFGHAHKRAILDAFQAAGYDAKVVSTML</sequence>
<proteinExistence type="inferred from homology"/>
<dbReference type="SUPFAM" id="SSF55021">
    <property type="entry name" value="ACT-like"/>
    <property type="match status" value="1"/>
</dbReference>
<keyword evidence="9" id="KW-0021">Allosteric enzyme</keyword>
<comment type="catalytic activity">
    <reaction evidence="1">
        <text>L-threonine = 2-oxobutanoate + NH4(+)</text>
        <dbReference type="Rhea" id="RHEA:22108"/>
        <dbReference type="ChEBI" id="CHEBI:16763"/>
        <dbReference type="ChEBI" id="CHEBI:28938"/>
        <dbReference type="ChEBI" id="CHEBI:57926"/>
        <dbReference type="EC" id="4.3.1.19"/>
    </reaction>
</comment>
<evidence type="ECO:0000256" key="8">
    <source>
        <dbReference type="ARBA" id="ARBA00022248"/>
    </source>
</evidence>
<keyword evidence="12 16" id="KW-0456">Lyase</keyword>
<dbReference type="Proteomes" id="UP000824208">
    <property type="component" value="Unassembled WGS sequence"/>
</dbReference>
<comment type="function">
    <text evidence="13">Catalyzes the anaerobic formation of alpha-ketobutyrate and ammonia from threonine in a two-step reaction. The first step involved a dehydration of threonine and a production of enamine intermediates (aminocrotonate), which tautomerizes to its imine form (iminobutyrate). Both intermediates are unstable and short-lived. The second step is the nonenzymatic hydrolysis of the enamine/imine intermediates to form 2-ketobutyrate and free ammonia. In the low water environment of the cell, the second step is accelerated by RidA.</text>
</comment>
<dbReference type="GO" id="GO:0009097">
    <property type="term" value="P:isoleucine biosynthetic process"/>
    <property type="evidence" value="ECO:0007669"/>
    <property type="project" value="UniProtKB-KW"/>
</dbReference>
<keyword evidence="10" id="KW-0412">Isoleucine biosynthesis</keyword>
<evidence type="ECO:0000256" key="2">
    <source>
        <dbReference type="ARBA" id="ARBA00001933"/>
    </source>
</evidence>
<evidence type="ECO:0000256" key="1">
    <source>
        <dbReference type="ARBA" id="ARBA00001274"/>
    </source>
</evidence>
<dbReference type="InterPro" id="IPR050147">
    <property type="entry name" value="Ser/Thr_Dehydratase"/>
</dbReference>
<dbReference type="PANTHER" id="PTHR48078:SF6">
    <property type="entry name" value="L-THREONINE DEHYDRATASE CATABOLIC TDCB"/>
    <property type="match status" value="1"/>
</dbReference>
<keyword evidence="10" id="KW-0028">Amino-acid biosynthesis</keyword>
<evidence type="ECO:0000256" key="5">
    <source>
        <dbReference type="ARBA" id="ARBA00010869"/>
    </source>
</evidence>
<dbReference type="GO" id="GO:0006567">
    <property type="term" value="P:L-threonine catabolic process"/>
    <property type="evidence" value="ECO:0007669"/>
    <property type="project" value="InterPro"/>
</dbReference>
<name>A0A9D2M9Q1_9FIRM</name>
<dbReference type="InterPro" id="IPR000634">
    <property type="entry name" value="Ser/Thr_deHydtase_PyrdxlP-BS"/>
</dbReference>
<evidence type="ECO:0000313" key="16">
    <source>
        <dbReference type="EMBL" id="HJB56612.1"/>
    </source>
</evidence>
<dbReference type="EC" id="4.3.1.19" evidence="7"/>
<evidence type="ECO:0000256" key="6">
    <source>
        <dbReference type="ARBA" id="ARBA00011447"/>
    </source>
</evidence>
<comment type="similarity">
    <text evidence="5">Belongs to the serine/threonine dehydratase family.</text>
</comment>
<reference evidence="16" key="1">
    <citation type="journal article" date="2021" name="PeerJ">
        <title>Extensive microbial diversity within the chicken gut microbiome revealed by metagenomics and culture.</title>
        <authorList>
            <person name="Gilroy R."/>
            <person name="Ravi A."/>
            <person name="Getino M."/>
            <person name="Pursley I."/>
            <person name="Horton D.L."/>
            <person name="Alikhan N.F."/>
            <person name="Baker D."/>
            <person name="Gharbi K."/>
            <person name="Hall N."/>
            <person name="Watson M."/>
            <person name="Adriaenssens E.M."/>
            <person name="Foster-Nyarko E."/>
            <person name="Jarju S."/>
            <person name="Secka A."/>
            <person name="Antonio M."/>
            <person name="Oren A."/>
            <person name="Chaudhuri R.R."/>
            <person name="La Ragione R."/>
            <person name="Hildebrand F."/>
            <person name="Pallen M.J."/>
        </authorList>
    </citation>
    <scope>NUCLEOTIDE SEQUENCE</scope>
    <source>
        <strain evidence="16">CHK189-11263</strain>
    </source>
</reference>
<evidence type="ECO:0000256" key="7">
    <source>
        <dbReference type="ARBA" id="ARBA00012096"/>
    </source>
</evidence>
<dbReference type="GO" id="GO:0004794">
    <property type="term" value="F:threonine deaminase activity"/>
    <property type="evidence" value="ECO:0007669"/>
    <property type="project" value="UniProtKB-EC"/>
</dbReference>
<dbReference type="CDD" id="cd04886">
    <property type="entry name" value="ACT_ThrD-II-like"/>
    <property type="match status" value="1"/>
</dbReference>
<dbReference type="PROSITE" id="PS00165">
    <property type="entry name" value="DEHYDRATASE_SER_THR"/>
    <property type="match status" value="1"/>
</dbReference>
<keyword evidence="10" id="KW-0100">Branched-chain amino acid biosynthesis</keyword>
<dbReference type="NCBIfam" id="TIGR01127">
    <property type="entry name" value="ilvA_1Cterm"/>
    <property type="match status" value="1"/>
</dbReference>
<evidence type="ECO:0000313" key="17">
    <source>
        <dbReference type="Proteomes" id="UP000824208"/>
    </source>
</evidence>
<dbReference type="FunFam" id="3.40.50.1100:FF:000007">
    <property type="entry name" value="L-threonine dehydratase catabolic TdcB"/>
    <property type="match status" value="1"/>
</dbReference>
<protein>
    <recommendedName>
        <fullName evidence="8">L-threonine dehydratase catabolic TdcB</fullName>
        <ecNumber evidence="7">4.3.1.19</ecNumber>
    </recommendedName>
    <alternativeName>
        <fullName evidence="14">Threonine deaminase</fullName>
    </alternativeName>
</protein>
<evidence type="ECO:0000259" key="15">
    <source>
        <dbReference type="PROSITE" id="PS51671"/>
    </source>
</evidence>
<organism evidence="16 17">
    <name type="scientific">Candidatus Flavonifractor intestinipullorum</name>
    <dbReference type="NCBI Taxonomy" id="2838587"/>
    <lineage>
        <taxon>Bacteria</taxon>
        <taxon>Bacillati</taxon>
        <taxon>Bacillota</taxon>
        <taxon>Clostridia</taxon>
        <taxon>Eubacteriales</taxon>
        <taxon>Oscillospiraceae</taxon>
        <taxon>Flavonifractor</taxon>
    </lineage>
</organism>
<evidence type="ECO:0000256" key="14">
    <source>
        <dbReference type="ARBA" id="ARBA00031427"/>
    </source>
</evidence>
<dbReference type="InterPro" id="IPR044561">
    <property type="entry name" value="ACT_ThrD-II-like"/>
</dbReference>
<evidence type="ECO:0000256" key="13">
    <source>
        <dbReference type="ARBA" id="ARBA00025527"/>
    </source>
</evidence>
<evidence type="ECO:0000256" key="3">
    <source>
        <dbReference type="ARBA" id="ARBA00004810"/>
    </source>
</evidence>